<sequence>MSAVKAPFHTQDVQIDEDVQFEALITNPALLRGVSEAGYERPSPIQLKAIPPGKLGLDVIAQAKSGTGKTIVFSIVALETINLNVNKPQVLILSPTRELAVQTHKVILSIGRHMPGLNAHVFIGGMPVESDWPKLRKCHIVIGSPGRIELLLNQNKLNAKEIKLLVLDEADKLMEKNFRPQMQRLCKKLNEKKQVMAFSATYDKHLLNTLYRVMQYYQVVKVSNHDNVLDKYKFYEEKFKGLAALLERVPFYQCIVFLNHRGRAADLSDYLTKQGWMSMNISGGLDQKTRLTTMNKVRNFQLRVLVCSDLIARGIDIDRVNLVVNLDIPKDPETYLHRVGRTGRYGTHGLAISFVDEKEMGFINILQKGYSIEVKQLPEELSKEHHQRPLSTVKDQKAFERLEAIRNKVQMKGEEIPIIFTEDEKLSERDLKSRSENKEFEEENEYLGNNLQQFQTDYNYCNNHNYYDDKEAY</sequence>
<dbReference type="GO" id="GO:0003723">
    <property type="term" value="F:RNA binding"/>
    <property type="evidence" value="ECO:0007669"/>
    <property type="project" value="UniProtKB-KW"/>
</dbReference>
<dbReference type="SMART" id="SM00490">
    <property type="entry name" value="HELICc"/>
    <property type="match status" value="1"/>
</dbReference>
<organism evidence="11 12">
    <name type="scientific">Ambispora leptoticha</name>
    <dbReference type="NCBI Taxonomy" id="144679"/>
    <lineage>
        <taxon>Eukaryota</taxon>
        <taxon>Fungi</taxon>
        <taxon>Fungi incertae sedis</taxon>
        <taxon>Mucoromycota</taxon>
        <taxon>Glomeromycotina</taxon>
        <taxon>Glomeromycetes</taxon>
        <taxon>Archaeosporales</taxon>
        <taxon>Ambisporaceae</taxon>
        <taxon>Ambispora</taxon>
    </lineage>
</organism>
<comment type="caution">
    <text evidence="11">The sequence shown here is derived from an EMBL/GenBank/DDBJ whole genome shotgun (WGS) entry which is preliminary data.</text>
</comment>
<dbReference type="OrthoDB" id="434041at2759"/>
<evidence type="ECO:0000313" key="11">
    <source>
        <dbReference type="EMBL" id="CAG8516537.1"/>
    </source>
</evidence>
<dbReference type="GO" id="GO:0005829">
    <property type="term" value="C:cytosol"/>
    <property type="evidence" value="ECO:0007669"/>
    <property type="project" value="TreeGrafter"/>
</dbReference>
<evidence type="ECO:0000256" key="1">
    <source>
        <dbReference type="ARBA" id="ARBA00022741"/>
    </source>
</evidence>
<keyword evidence="5" id="KW-0694">RNA-binding</keyword>
<dbReference type="InterPro" id="IPR011545">
    <property type="entry name" value="DEAD/DEAH_box_helicase_dom"/>
</dbReference>
<dbReference type="PROSITE" id="PS00039">
    <property type="entry name" value="DEAD_ATP_HELICASE"/>
    <property type="match status" value="1"/>
</dbReference>
<dbReference type="GO" id="GO:0003724">
    <property type="term" value="F:RNA helicase activity"/>
    <property type="evidence" value="ECO:0007669"/>
    <property type="project" value="InterPro"/>
</dbReference>
<keyword evidence="3 7" id="KW-0347">Helicase</keyword>
<accession>A0A9N9A3G2</accession>
<evidence type="ECO:0000313" key="12">
    <source>
        <dbReference type="Proteomes" id="UP000789508"/>
    </source>
</evidence>
<dbReference type="PROSITE" id="PS51192">
    <property type="entry name" value="HELICASE_ATP_BIND_1"/>
    <property type="match status" value="1"/>
</dbReference>
<comment type="similarity">
    <text evidence="7">Belongs to the DEAD box helicase family.</text>
</comment>
<protein>
    <submittedName>
        <fullName evidence="11">2915_t:CDS:1</fullName>
    </submittedName>
</protein>
<dbReference type="GO" id="GO:0005524">
    <property type="term" value="F:ATP binding"/>
    <property type="evidence" value="ECO:0007669"/>
    <property type="project" value="UniProtKB-KW"/>
</dbReference>
<reference evidence="11" key="1">
    <citation type="submission" date="2021-06" db="EMBL/GenBank/DDBJ databases">
        <authorList>
            <person name="Kallberg Y."/>
            <person name="Tangrot J."/>
            <person name="Rosling A."/>
        </authorList>
    </citation>
    <scope>NUCLEOTIDE SEQUENCE</scope>
    <source>
        <strain evidence="11">FL130A</strain>
    </source>
</reference>
<dbReference type="Pfam" id="PF00271">
    <property type="entry name" value="Helicase_C"/>
    <property type="match status" value="1"/>
</dbReference>
<dbReference type="InterPro" id="IPR027417">
    <property type="entry name" value="P-loop_NTPase"/>
</dbReference>
<dbReference type="AlphaFoldDB" id="A0A9N9A3G2"/>
<dbReference type="InterPro" id="IPR000629">
    <property type="entry name" value="RNA-helicase_DEAD-box_CS"/>
</dbReference>
<evidence type="ECO:0000259" key="8">
    <source>
        <dbReference type="PROSITE" id="PS51192"/>
    </source>
</evidence>
<evidence type="ECO:0000259" key="9">
    <source>
        <dbReference type="PROSITE" id="PS51194"/>
    </source>
</evidence>
<feature type="domain" description="Helicase ATP-binding" evidence="8">
    <location>
        <begin position="50"/>
        <end position="220"/>
    </location>
</feature>
<gene>
    <name evidence="11" type="ORF">ALEPTO_LOCUS4246</name>
</gene>
<dbReference type="SUPFAM" id="SSF52540">
    <property type="entry name" value="P-loop containing nucleoside triphosphate hydrolases"/>
    <property type="match status" value="1"/>
</dbReference>
<evidence type="ECO:0000256" key="5">
    <source>
        <dbReference type="ARBA" id="ARBA00022884"/>
    </source>
</evidence>
<dbReference type="EMBL" id="CAJVPS010000946">
    <property type="protein sequence ID" value="CAG8516537.1"/>
    <property type="molecule type" value="Genomic_DNA"/>
</dbReference>
<feature type="short sequence motif" description="Q motif" evidence="6">
    <location>
        <begin position="19"/>
        <end position="47"/>
    </location>
</feature>
<dbReference type="CDD" id="cd18787">
    <property type="entry name" value="SF2_C_DEAD"/>
    <property type="match status" value="1"/>
</dbReference>
<dbReference type="SMART" id="SM00487">
    <property type="entry name" value="DEXDc"/>
    <property type="match status" value="1"/>
</dbReference>
<keyword evidence="2 7" id="KW-0378">Hydrolase</keyword>
<dbReference type="PROSITE" id="PS51195">
    <property type="entry name" value="Q_MOTIF"/>
    <property type="match status" value="1"/>
</dbReference>
<dbReference type="GO" id="GO:0016787">
    <property type="term" value="F:hydrolase activity"/>
    <property type="evidence" value="ECO:0007669"/>
    <property type="project" value="UniProtKB-KW"/>
</dbReference>
<feature type="domain" description="DEAD-box RNA helicase Q" evidence="10">
    <location>
        <begin position="19"/>
        <end position="47"/>
    </location>
</feature>
<dbReference type="InterPro" id="IPR014014">
    <property type="entry name" value="RNA_helicase_DEAD_Q_motif"/>
</dbReference>
<dbReference type="Gene3D" id="3.40.50.300">
    <property type="entry name" value="P-loop containing nucleotide triphosphate hydrolases"/>
    <property type="match status" value="2"/>
</dbReference>
<evidence type="ECO:0000256" key="3">
    <source>
        <dbReference type="ARBA" id="ARBA00022806"/>
    </source>
</evidence>
<proteinExistence type="inferred from homology"/>
<keyword evidence="4 7" id="KW-0067">ATP-binding</keyword>
<evidence type="ECO:0000259" key="10">
    <source>
        <dbReference type="PROSITE" id="PS51195"/>
    </source>
</evidence>
<dbReference type="InterPro" id="IPR001650">
    <property type="entry name" value="Helicase_C-like"/>
</dbReference>
<dbReference type="PANTHER" id="PTHR47959">
    <property type="entry name" value="ATP-DEPENDENT RNA HELICASE RHLE-RELATED"/>
    <property type="match status" value="1"/>
</dbReference>
<feature type="domain" description="Helicase C-terminal" evidence="9">
    <location>
        <begin position="227"/>
        <end position="385"/>
    </location>
</feature>
<dbReference type="Pfam" id="PF00270">
    <property type="entry name" value="DEAD"/>
    <property type="match status" value="1"/>
</dbReference>
<name>A0A9N9A3G2_9GLOM</name>
<dbReference type="PROSITE" id="PS51194">
    <property type="entry name" value="HELICASE_CTER"/>
    <property type="match status" value="1"/>
</dbReference>
<keyword evidence="12" id="KW-1185">Reference proteome</keyword>
<evidence type="ECO:0000256" key="2">
    <source>
        <dbReference type="ARBA" id="ARBA00022801"/>
    </source>
</evidence>
<evidence type="ECO:0000256" key="7">
    <source>
        <dbReference type="RuleBase" id="RU000492"/>
    </source>
</evidence>
<dbReference type="InterPro" id="IPR014001">
    <property type="entry name" value="Helicase_ATP-bd"/>
</dbReference>
<dbReference type="Proteomes" id="UP000789508">
    <property type="component" value="Unassembled WGS sequence"/>
</dbReference>
<keyword evidence="1 7" id="KW-0547">Nucleotide-binding</keyword>
<evidence type="ECO:0000256" key="6">
    <source>
        <dbReference type="PROSITE-ProRule" id="PRU00552"/>
    </source>
</evidence>
<dbReference type="PANTHER" id="PTHR47959:SF13">
    <property type="entry name" value="ATP-DEPENDENT RNA HELICASE RHLE"/>
    <property type="match status" value="1"/>
</dbReference>
<evidence type="ECO:0000256" key="4">
    <source>
        <dbReference type="ARBA" id="ARBA00022840"/>
    </source>
</evidence>
<dbReference type="InterPro" id="IPR050079">
    <property type="entry name" value="DEAD_box_RNA_helicase"/>
</dbReference>